<dbReference type="AlphaFoldDB" id="A0A242NDK0"/>
<dbReference type="OrthoDB" id="7066143at2"/>
<evidence type="ECO:0000313" key="4">
    <source>
        <dbReference type="Proteomes" id="UP000194800"/>
    </source>
</evidence>
<dbReference type="Proteomes" id="UP000194800">
    <property type="component" value="Unassembled WGS sequence"/>
</dbReference>
<dbReference type="RefSeq" id="WP_086272705.1">
    <property type="nucleotide sequence ID" value="NZ_MZNE01000119.1"/>
</dbReference>
<gene>
    <name evidence="3" type="ORF">B6C91_10835</name>
    <name evidence="2" type="ORF">B6D08_13555</name>
</gene>
<keyword evidence="1" id="KW-1133">Transmembrane helix</keyword>
<feature type="transmembrane region" description="Helical" evidence="1">
    <location>
        <begin position="160"/>
        <end position="182"/>
    </location>
</feature>
<evidence type="ECO:0000256" key="1">
    <source>
        <dbReference type="SAM" id="Phobius"/>
    </source>
</evidence>
<evidence type="ECO:0000313" key="5">
    <source>
        <dbReference type="Proteomes" id="UP000194977"/>
    </source>
</evidence>
<keyword evidence="4" id="KW-1185">Reference proteome</keyword>
<keyword evidence="1" id="KW-0472">Membrane</keyword>
<keyword evidence="1" id="KW-0812">Transmembrane</keyword>
<name>A0A242NDK0_9GAMM</name>
<dbReference type="EMBL" id="NARP01000052">
    <property type="protein sequence ID" value="OTP97783.1"/>
    <property type="molecule type" value="Genomic_DNA"/>
</dbReference>
<dbReference type="Proteomes" id="UP000194977">
    <property type="component" value="Unassembled WGS sequence"/>
</dbReference>
<accession>A0A242NDK0</accession>
<sequence>MAKYSLLKGKVSKLHVFDDSKEIRSGDIGWLALFGLMIIGAFELLIDIIDSLAIGNITLKGKTFYCYIGKKEVLGNLEHVGFKEGDYVEMVVKQIDTNQYQSYAVRMPQYHALYFPRSIGVPTLLKLKFCSIVSGVMCLFAYLFLTILAFFDLEKDPDDFIFRTIATIIMFLLISIILFFLAGGRYSFISNRIFATLGYPKPWLHSSVEEHDRFKKLNRSGDPELYDDPQTPEFERIKKLDPDAYYYCRTPNLPDWVEVIDERGYTPNLKDQKKLSS</sequence>
<dbReference type="EMBL" id="NART01000061">
    <property type="protein sequence ID" value="OTQ08901.1"/>
    <property type="molecule type" value="Genomic_DNA"/>
</dbReference>
<organism evidence="2 5">
    <name type="scientific">Gilliamella apicola</name>
    <dbReference type="NCBI Taxonomy" id="1196095"/>
    <lineage>
        <taxon>Bacteria</taxon>
        <taxon>Pseudomonadati</taxon>
        <taxon>Pseudomonadota</taxon>
        <taxon>Gammaproteobacteria</taxon>
        <taxon>Orbales</taxon>
        <taxon>Orbaceae</taxon>
        <taxon>Gilliamella</taxon>
    </lineage>
</organism>
<reference evidence="4 5" key="1">
    <citation type="submission" date="2017-03" db="EMBL/GenBank/DDBJ databases">
        <title>Comparative genomics of honeybee gut symbionts reveal geographically distinct and subgroup specific antibiotic resistance.</title>
        <authorList>
            <person name="Ludvigsen J."/>
            <person name="Porcellato D."/>
            <person name="Labee-Lund T.M."/>
            <person name="Amdam G.V."/>
            <person name="Rudi K."/>
        </authorList>
    </citation>
    <scope>NUCLEOTIDE SEQUENCE [LARGE SCALE GENOMIC DNA]</scope>
    <source>
        <strain evidence="2 5">A-7-12</strain>
        <strain evidence="3 4">A-9-12</strain>
    </source>
</reference>
<evidence type="ECO:0000313" key="2">
    <source>
        <dbReference type="EMBL" id="OTP97783.1"/>
    </source>
</evidence>
<protein>
    <submittedName>
        <fullName evidence="2">Uncharacterized protein</fullName>
    </submittedName>
</protein>
<proteinExistence type="predicted"/>
<feature type="transmembrane region" description="Helical" evidence="1">
    <location>
        <begin position="28"/>
        <end position="46"/>
    </location>
</feature>
<comment type="caution">
    <text evidence="2">The sequence shown here is derived from an EMBL/GenBank/DDBJ whole genome shotgun (WGS) entry which is preliminary data.</text>
</comment>
<evidence type="ECO:0000313" key="3">
    <source>
        <dbReference type="EMBL" id="OTQ08901.1"/>
    </source>
</evidence>
<feature type="transmembrane region" description="Helical" evidence="1">
    <location>
        <begin position="127"/>
        <end position="148"/>
    </location>
</feature>